<dbReference type="EMBL" id="MU003512">
    <property type="protein sequence ID" value="KAF2469333.1"/>
    <property type="molecule type" value="Genomic_DNA"/>
</dbReference>
<evidence type="ECO:0000313" key="1">
    <source>
        <dbReference type="EMBL" id="KAF2469333.1"/>
    </source>
</evidence>
<protein>
    <submittedName>
        <fullName evidence="1">Uncharacterized protein</fullName>
    </submittedName>
</protein>
<gene>
    <name evidence="1" type="ORF">BDR25DRAFT_394350</name>
</gene>
<reference evidence="1" key="1">
    <citation type="journal article" date="2020" name="Stud. Mycol.">
        <title>101 Dothideomycetes genomes: a test case for predicting lifestyles and emergence of pathogens.</title>
        <authorList>
            <person name="Haridas S."/>
            <person name="Albert R."/>
            <person name="Binder M."/>
            <person name="Bloem J."/>
            <person name="Labutti K."/>
            <person name="Salamov A."/>
            <person name="Andreopoulos B."/>
            <person name="Baker S."/>
            <person name="Barry K."/>
            <person name="Bills G."/>
            <person name="Bluhm B."/>
            <person name="Cannon C."/>
            <person name="Castanera R."/>
            <person name="Culley D."/>
            <person name="Daum C."/>
            <person name="Ezra D."/>
            <person name="Gonzalez J."/>
            <person name="Henrissat B."/>
            <person name="Kuo A."/>
            <person name="Liang C."/>
            <person name="Lipzen A."/>
            <person name="Lutzoni F."/>
            <person name="Magnuson J."/>
            <person name="Mondo S."/>
            <person name="Nolan M."/>
            <person name="Ohm R."/>
            <person name="Pangilinan J."/>
            <person name="Park H.-J."/>
            <person name="Ramirez L."/>
            <person name="Alfaro M."/>
            <person name="Sun H."/>
            <person name="Tritt A."/>
            <person name="Yoshinaga Y."/>
            <person name="Zwiers L.-H."/>
            <person name="Turgeon B."/>
            <person name="Goodwin S."/>
            <person name="Spatafora J."/>
            <person name="Crous P."/>
            <person name="Grigoriev I."/>
        </authorList>
    </citation>
    <scope>NUCLEOTIDE SEQUENCE</scope>
    <source>
        <strain evidence="1">ATCC 200398</strain>
    </source>
</reference>
<dbReference type="Proteomes" id="UP000799755">
    <property type="component" value="Unassembled WGS sequence"/>
</dbReference>
<evidence type="ECO:0000313" key="2">
    <source>
        <dbReference type="Proteomes" id="UP000799755"/>
    </source>
</evidence>
<keyword evidence="2" id="KW-1185">Reference proteome</keyword>
<sequence>MAYIAVGVPIHRCHREQDKASAMQGRVSRINENIFSDSILTLALADPSPIEALALAEPSLTYKEHAGHHEHASTEAAEEDDLVRWDQVFASGLGKSHVSYGVASRISGSWELKIKHPSWPASGRAYVISVILLHIPLVVGNAVLAVEPAVERQCRAMSELRWDEGNDGQSVWSQQRVVAGGSEGQLEVCGWVSVEVKCQALSQPALTSFMGKKLSRSSAATLLKNFMPTALDRLLASPPALRALRALVHAHELPPTWIPAINCCQSKHRCRAYSSDLSLPKLRIRKQQWPSLEPRISLGRAKPDVDEESNVNEPGISTWRKIDKAHGFAKIGLWRELLQYRERVYGLDGIRDIWLGMARRGFDLPTSNTRDAEYLWSTFIKNPDLVIPVLDHAAHLQRSSGQSYARLYQMCMAYWLPRHPDRALKYHHLMIVKLRLRNLPLRYLTQLATTTLSAKSLEAFAEIYRTSNERNLYDDMVIPFCNQSRISLARHWHILCFQRSDTPSPSARSHPVVQLFLAESSSDYAMAADTARPMMRNGRPIYKEPIVANYRPLLTKGEAQPNSQRYNEQLLRKLLGRDIEPVRFEDPFCARLFATKAFGPASIIRGLSMIRVNEIGPIALRMMGLRTEPLSELPQRFRELKEAGIDIKPCVFSLALEKFTMEKNFHLVQSLLGSDQHPDVLEDLSLQRRLLDHYLEQMDWTQAHRTLAILTLFYNDPRGESWNLLLQARLRQGYPNQIIHILEDMRANDIFVTRESTLAIQSILRRRQPGRRPGTSSSGRFDDVRFVARNYMMILESGIGYVSPRDWKEILRRYGMLGRVREQRRLIYWLFSWYANRDNPRFADIQKSPFLDAAMAKMRQTFHHPLLYFNTPPFISQASPSHPLRQLFSPAFLQALIIWGFKAGLLPNTPLEQTMFSSVRPAKHYRKRFLKKGVLTHLHWSVGLQTVVKLRDAGLYVNPTIVVKALQQQLKLLFNRGRLNRSIGRVVQSNKLENRIIKRLNPIPYEEYVREVNRIWGKPLLREPKGNRKRLLEGMVGHPTLDGILHDDEVQDNEPGSEEFANRGDKLELPFSSDQDEPSTNGNKMGPQGNSTMIMDRIREISLAALSRKKLGRGLQPSSLGKDGSGLKGDKSSFGVVEGATLSQRTISPPYSTFAASRTPPSTTKNELEARPSTTQEGFNAHEANRQSFFSSRLDTNTQSFTKAKK</sequence>
<proteinExistence type="predicted"/>
<accession>A0ACB6QQR9</accession>
<name>A0ACB6QQR9_9PLEO</name>
<organism evidence="1 2">
    <name type="scientific">Lindgomyces ingoldianus</name>
    <dbReference type="NCBI Taxonomy" id="673940"/>
    <lineage>
        <taxon>Eukaryota</taxon>
        <taxon>Fungi</taxon>
        <taxon>Dikarya</taxon>
        <taxon>Ascomycota</taxon>
        <taxon>Pezizomycotina</taxon>
        <taxon>Dothideomycetes</taxon>
        <taxon>Pleosporomycetidae</taxon>
        <taxon>Pleosporales</taxon>
        <taxon>Lindgomycetaceae</taxon>
        <taxon>Lindgomyces</taxon>
    </lineage>
</organism>
<comment type="caution">
    <text evidence="1">The sequence shown here is derived from an EMBL/GenBank/DDBJ whole genome shotgun (WGS) entry which is preliminary data.</text>
</comment>